<reference evidence="5 6" key="1">
    <citation type="submission" date="2020-12" db="EMBL/GenBank/DDBJ databases">
        <title>Concerted genomic and epigenomic changes stabilize Arabidopsis allopolyploids.</title>
        <authorList>
            <person name="Chen Z."/>
        </authorList>
    </citation>
    <scope>NUCLEOTIDE SEQUENCE [LARGE SCALE GENOMIC DNA]</scope>
    <source>
        <strain evidence="5">As9502</strain>
        <tissue evidence="5">Leaf</tissue>
    </source>
</reference>
<accession>A0A8T1ZYP7</accession>
<protein>
    <submittedName>
        <fullName evidence="5">Peptidase S8/S53 domain superfamily</fullName>
    </submittedName>
</protein>
<dbReference type="GO" id="GO:0008236">
    <property type="term" value="F:serine-type peptidase activity"/>
    <property type="evidence" value="ECO:0007669"/>
    <property type="project" value="InterPro"/>
</dbReference>
<evidence type="ECO:0000256" key="3">
    <source>
        <dbReference type="PROSITE-ProRule" id="PRU01240"/>
    </source>
</evidence>
<dbReference type="Pfam" id="PF00082">
    <property type="entry name" value="Peptidase_S8"/>
    <property type="match status" value="1"/>
</dbReference>
<proteinExistence type="inferred from homology"/>
<evidence type="ECO:0000256" key="1">
    <source>
        <dbReference type="ARBA" id="ARBA00011073"/>
    </source>
</evidence>
<comment type="caution">
    <text evidence="5">The sequence shown here is derived from an EMBL/GenBank/DDBJ whole genome shotgun (WGS) entry which is preliminary data.</text>
</comment>
<evidence type="ECO:0000259" key="4">
    <source>
        <dbReference type="Pfam" id="PF00082"/>
    </source>
</evidence>
<organism evidence="5 6">
    <name type="scientific">Arabidopsis suecica</name>
    <name type="common">Swedish thale-cress</name>
    <name type="synonym">Cardaminopsis suecica</name>
    <dbReference type="NCBI Taxonomy" id="45249"/>
    <lineage>
        <taxon>Eukaryota</taxon>
        <taxon>Viridiplantae</taxon>
        <taxon>Streptophyta</taxon>
        <taxon>Embryophyta</taxon>
        <taxon>Tracheophyta</taxon>
        <taxon>Spermatophyta</taxon>
        <taxon>Magnoliopsida</taxon>
        <taxon>eudicotyledons</taxon>
        <taxon>Gunneridae</taxon>
        <taxon>Pentapetalae</taxon>
        <taxon>rosids</taxon>
        <taxon>malvids</taxon>
        <taxon>Brassicales</taxon>
        <taxon>Brassicaceae</taxon>
        <taxon>Camelineae</taxon>
        <taxon>Arabidopsis</taxon>
    </lineage>
</organism>
<keyword evidence="2" id="KW-0732">Signal</keyword>
<dbReference type="Proteomes" id="UP000694251">
    <property type="component" value="Chromosome 10"/>
</dbReference>
<dbReference type="PANTHER" id="PTHR10795">
    <property type="entry name" value="PROPROTEIN CONVERTASE SUBTILISIN/KEXIN"/>
    <property type="match status" value="1"/>
</dbReference>
<evidence type="ECO:0000313" key="6">
    <source>
        <dbReference type="Proteomes" id="UP000694251"/>
    </source>
</evidence>
<evidence type="ECO:0000313" key="5">
    <source>
        <dbReference type="EMBL" id="KAG7565114.1"/>
    </source>
</evidence>
<feature type="domain" description="Peptidase S8/S53" evidence="4">
    <location>
        <begin position="23"/>
        <end position="104"/>
    </location>
</feature>
<dbReference type="InterPro" id="IPR000209">
    <property type="entry name" value="Peptidase_S8/S53_dom"/>
</dbReference>
<dbReference type="PROSITE" id="PS51892">
    <property type="entry name" value="SUBTILASE"/>
    <property type="match status" value="1"/>
</dbReference>
<comment type="caution">
    <text evidence="3">Lacks conserved residue(s) required for the propagation of feature annotation.</text>
</comment>
<dbReference type="AlphaFoldDB" id="A0A8T1ZYP7"/>
<dbReference type="EMBL" id="JAEFBJ010000010">
    <property type="protein sequence ID" value="KAG7565114.1"/>
    <property type="molecule type" value="Genomic_DNA"/>
</dbReference>
<gene>
    <name evidence="5" type="ORF">ISN44_As10g018340</name>
</gene>
<sequence length="166" mass="18301">MGLINHSDDEFRSPRDSLGHGVARGMSPQARIAMYKACWRGGFCVSFDVLAAIDKAIEDDVNVLSLSLALNKLEYDKDIIAIGALAAIERGIFVVAVAGNDGPNHVSLFLLVLSPVNYAKRMTFIVHMVGEMPRSFREILVVRSFCQIHLKLGGDHLDVQSFNSWL</sequence>
<name>A0A8T1ZYP7_ARASU</name>
<comment type="similarity">
    <text evidence="1 3">Belongs to the peptidase S8 family.</text>
</comment>
<evidence type="ECO:0000256" key="2">
    <source>
        <dbReference type="ARBA" id="ARBA00022729"/>
    </source>
</evidence>
<dbReference type="InterPro" id="IPR045051">
    <property type="entry name" value="SBT"/>
</dbReference>
<keyword evidence="6" id="KW-1185">Reference proteome</keyword>
<dbReference type="OrthoDB" id="4803627at2759"/>
<dbReference type="GO" id="GO:0006508">
    <property type="term" value="P:proteolysis"/>
    <property type="evidence" value="ECO:0007669"/>
    <property type="project" value="InterPro"/>
</dbReference>